<name>A0AAE0NSK0_9PEZI</name>
<reference evidence="2" key="2">
    <citation type="submission" date="2023-06" db="EMBL/GenBank/DDBJ databases">
        <authorList>
            <consortium name="Lawrence Berkeley National Laboratory"/>
            <person name="Haridas S."/>
            <person name="Hensen N."/>
            <person name="Bonometti L."/>
            <person name="Westerberg I."/>
            <person name="Brannstrom I.O."/>
            <person name="Guillou S."/>
            <person name="Cros-Aarteil S."/>
            <person name="Calhoun S."/>
            <person name="Kuo A."/>
            <person name="Mondo S."/>
            <person name="Pangilinan J."/>
            <person name="Riley R."/>
            <person name="LaButti K."/>
            <person name="Andreopoulos B."/>
            <person name="Lipzen A."/>
            <person name="Chen C."/>
            <person name="Yanf M."/>
            <person name="Daum C."/>
            <person name="Ng V."/>
            <person name="Clum A."/>
            <person name="Steindorff A."/>
            <person name="Ohm R."/>
            <person name="Martin F."/>
            <person name="Silar P."/>
            <person name="Natvig D."/>
            <person name="Lalanne C."/>
            <person name="Gautier V."/>
            <person name="Ament-velasquez S.L."/>
            <person name="Kruys A."/>
            <person name="Hutchinson M.I."/>
            <person name="Powell A.J."/>
            <person name="Barry K."/>
            <person name="Miller A.N."/>
            <person name="Grigoriev I.V."/>
            <person name="Debuchy R."/>
            <person name="Gladieux P."/>
            <person name="Thoren M.H."/>
            <person name="Johannesson H."/>
        </authorList>
    </citation>
    <scope>NUCLEOTIDE SEQUENCE</scope>
    <source>
        <strain evidence="2">CBS 232.78</strain>
    </source>
</reference>
<keyword evidence="1" id="KW-0812">Transmembrane</keyword>
<reference evidence="2" key="1">
    <citation type="journal article" date="2023" name="Mol. Phylogenet. Evol.">
        <title>Genome-scale phylogeny and comparative genomics of the fungal order Sordariales.</title>
        <authorList>
            <person name="Hensen N."/>
            <person name="Bonometti L."/>
            <person name="Westerberg I."/>
            <person name="Brannstrom I.O."/>
            <person name="Guillou S."/>
            <person name="Cros-Aarteil S."/>
            <person name="Calhoun S."/>
            <person name="Haridas S."/>
            <person name="Kuo A."/>
            <person name="Mondo S."/>
            <person name="Pangilinan J."/>
            <person name="Riley R."/>
            <person name="LaButti K."/>
            <person name="Andreopoulos B."/>
            <person name="Lipzen A."/>
            <person name="Chen C."/>
            <person name="Yan M."/>
            <person name="Daum C."/>
            <person name="Ng V."/>
            <person name="Clum A."/>
            <person name="Steindorff A."/>
            <person name="Ohm R.A."/>
            <person name="Martin F."/>
            <person name="Silar P."/>
            <person name="Natvig D.O."/>
            <person name="Lalanne C."/>
            <person name="Gautier V."/>
            <person name="Ament-Velasquez S.L."/>
            <person name="Kruys A."/>
            <person name="Hutchinson M.I."/>
            <person name="Powell A.J."/>
            <person name="Barry K."/>
            <person name="Miller A.N."/>
            <person name="Grigoriev I.V."/>
            <person name="Debuchy R."/>
            <person name="Gladieux P."/>
            <person name="Hiltunen Thoren M."/>
            <person name="Johannesson H."/>
        </authorList>
    </citation>
    <scope>NUCLEOTIDE SEQUENCE</scope>
    <source>
        <strain evidence="2">CBS 232.78</strain>
    </source>
</reference>
<feature type="transmembrane region" description="Helical" evidence="1">
    <location>
        <begin position="503"/>
        <end position="523"/>
    </location>
</feature>
<keyword evidence="1" id="KW-0472">Membrane</keyword>
<feature type="transmembrane region" description="Helical" evidence="1">
    <location>
        <begin position="107"/>
        <end position="125"/>
    </location>
</feature>
<evidence type="ECO:0000313" key="2">
    <source>
        <dbReference type="EMBL" id="KAK3386897.1"/>
    </source>
</evidence>
<proteinExistence type="predicted"/>
<evidence type="ECO:0000256" key="1">
    <source>
        <dbReference type="SAM" id="Phobius"/>
    </source>
</evidence>
<organism evidence="2 3">
    <name type="scientific">Podospora didyma</name>
    <dbReference type="NCBI Taxonomy" id="330526"/>
    <lineage>
        <taxon>Eukaryota</taxon>
        <taxon>Fungi</taxon>
        <taxon>Dikarya</taxon>
        <taxon>Ascomycota</taxon>
        <taxon>Pezizomycotina</taxon>
        <taxon>Sordariomycetes</taxon>
        <taxon>Sordariomycetidae</taxon>
        <taxon>Sordariales</taxon>
        <taxon>Podosporaceae</taxon>
        <taxon>Podospora</taxon>
    </lineage>
</organism>
<comment type="caution">
    <text evidence="2">The sequence shown here is derived from an EMBL/GenBank/DDBJ whole genome shotgun (WGS) entry which is preliminary data.</text>
</comment>
<dbReference type="PANTHER" id="PTHR35043:SF8">
    <property type="entry name" value="DUF4220 DOMAIN-CONTAINING PROTEIN"/>
    <property type="match status" value="1"/>
</dbReference>
<evidence type="ECO:0000313" key="3">
    <source>
        <dbReference type="Proteomes" id="UP001285441"/>
    </source>
</evidence>
<keyword evidence="1" id="KW-1133">Transmembrane helix</keyword>
<protein>
    <submittedName>
        <fullName evidence="2">Uncharacterized protein</fullName>
    </submittedName>
</protein>
<accession>A0AAE0NSK0</accession>
<feature type="transmembrane region" description="Helical" evidence="1">
    <location>
        <begin position="68"/>
        <end position="86"/>
    </location>
</feature>
<feature type="transmembrane region" description="Helical" evidence="1">
    <location>
        <begin position="32"/>
        <end position="48"/>
    </location>
</feature>
<feature type="transmembrane region" description="Helical" evidence="1">
    <location>
        <begin position="317"/>
        <end position="338"/>
    </location>
</feature>
<feature type="transmembrane region" description="Helical" evidence="1">
    <location>
        <begin position="350"/>
        <end position="371"/>
    </location>
</feature>
<dbReference type="AlphaFoldDB" id="A0AAE0NSK0"/>
<dbReference type="EMBL" id="JAULSW010000003">
    <property type="protein sequence ID" value="KAK3386897.1"/>
    <property type="molecule type" value="Genomic_DNA"/>
</dbReference>
<sequence>MAEESLAANATGHYDPKWGWVESGRDRGTLDLLWSCCVTIILCAWVATHPNAGSPKDKWFHAVLDKTSLAMIGLLGPDFLFGIAFGQFSSARRSVKKFRTEKVPCNGATWTLTYAFFADMGGMLLTSPDFPDGFPVDANQLHYLLKHEHINFPDMKEMNIHERNTSDKLSRLITVWQALWFSVTEIVRIRNGLPMSTLELTALSYVFVMLATQVCWWKKPSIVQPRFICTKDNKPVSEIRAYAKQETHPDLPSDPDDWYRTPLDFLNGPRFQIGTHWSYYIRLTHLLNLGALASRPMKRRPWDRFPSDTWLPCERSWYIATPAAFVLLAFSMWFALGWNFYFPTTIERDLWHAFSIYHAVFGLYGGVYYLIEMLKWHREQNKSRERLGASRQVSSSSMTGSASSSTAVMVHQEVVITVKESTTTTTTTTTTKPTIHAAISINNADAESQTVIAPKRWRHLLPRHLVDLVDKAISILCRLDAFVEPARNISRDQDPEMRLPLKVIIPVTVTCYLYVVCRTYFWVEDFLSLRVQPTGVYITVNRYMPFWGDG</sequence>
<dbReference type="PANTHER" id="PTHR35043">
    <property type="entry name" value="TRANSCRIPTION FACTOR DOMAIN-CONTAINING PROTEIN"/>
    <property type="match status" value="1"/>
</dbReference>
<gene>
    <name evidence="2" type="ORF">B0H63DRAFT_141938</name>
</gene>
<keyword evidence="3" id="KW-1185">Reference proteome</keyword>
<dbReference type="Proteomes" id="UP001285441">
    <property type="component" value="Unassembled WGS sequence"/>
</dbReference>
<feature type="transmembrane region" description="Helical" evidence="1">
    <location>
        <begin position="200"/>
        <end position="217"/>
    </location>
</feature>